<dbReference type="OrthoDB" id="3678099at2759"/>
<dbReference type="Proteomes" id="UP000813461">
    <property type="component" value="Unassembled WGS sequence"/>
</dbReference>
<proteinExistence type="predicted"/>
<accession>A0A8K0REJ7</accession>
<organism evidence="2 3">
    <name type="scientific">Paraphoma chrysanthemicola</name>
    <dbReference type="NCBI Taxonomy" id="798071"/>
    <lineage>
        <taxon>Eukaryota</taxon>
        <taxon>Fungi</taxon>
        <taxon>Dikarya</taxon>
        <taxon>Ascomycota</taxon>
        <taxon>Pezizomycotina</taxon>
        <taxon>Dothideomycetes</taxon>
        <taxon>Pleosporomycetidae</taxon>
        <taxon>Pleosporales</taxon>
        <taxon>Pleosporineae</taxon>
        <taxon>Phaeosphaeriaceae</taxon>
        <taxon>Paraphoma</taxon>
    </lineage>
</organism>
<reference evidence="2" key="1">
    <citation type="journal article" date="2021" name="Nat. Commun.">
        <title>Genetic determinants of endophytism in the Arabidopsis root mycobiome.</title>
        <authorList>
            <person name="Mesny F."/>
            <person name="Miyauchi S."/>
            <person name="Thiergart T."/>
            <person name="Pickel B."/>
            <person name="Atanasova L."/>
            <person name="Karlsson M."/>
            <person name="Huettel B."/>
            <person name="Barry K.W."/>
            <person name="Haridas S."/>
            <person name="Chen C."/>
            <person name="Bauer D."/>
            <person name="Andreopoulos W."/>
            <person name="Pangilinan J."/>
            <person name="LaButti K."/>
            <person name="Riley R."/>
            <person name="Lipzen A."/>
            <person name="Clum A."/>
            <person name="Drula E."/>
            <person name="Henrissat B."/>
            <person name="Kohler A."/>
            <person name="Grigoriev I.V."/>
            <person name="Martin F.M."/>
            <person name="Hacquard S."/>
        </authorList>
    </citation>
    <scope>NUCLEOTIDE SEQUENCE</scope>
    <source>
        <strain evidence="2">MPI-SDFR-AT-0120</strain>
    </source>
</reference>
<evidence type="ECO:0000313" key="2">
    <source>
        <dbReference type="EMBL" id="KAH7093458.1"/>
    </source>
</evidence>
<feature type="region of interest" description="Disordered" evidence="1">
    <location>
        <begin position="1"/>
        <end position="25"/>
    </location>
</feature>
<keyword evidence="3" id="KW-1185">Reference proteome</keyword>
<dbReference type="AlphaFoldDB" id="A0A8K0REJ7"/>
<evidence type="ECO:0000313" key="3">
    <source>
        <dbReference type="Proteomes" id="UP000813461"/>
    </source>
</evidence>
<gene>
    <name evidence="2" type="ORF">FB567DRAFT_587890</name>
</gene>
<dbReference type="EMBL" id="JAGMVJ010000002">
    <property type="protein sequence ID" value="KAH7093458.1"/>
    <property type="molecule type" value="Genomic_DNA"/>
</dbReference>
<protein>
    <submittedName>
        <fullName evidence="2">Uncharacterized protein</fullName>
    </submittedName>
</protein>
<comment type="caution">
    <text evidence="2">The sequence shown here is derived from an EMBL/GenBank/DDBJ whole genome shotgun (WGS) entry which is preliminary data.</text>
</comment>
<evidence type="ECO:0000256" key="1">
    <source>
        <dbReference type="SAM" id="MobiDB-lite"/>
    </source>
</evidence>
<name>A0A8K0REJ7_9PLEO</name>
<sequence length="249" mass="28195">MTMNNKRPSDDLMTASPPPKRRKIADFDSKYSGSQRLTALPSRLENLPGEICNHIYDIIVAESVGPHTLAYHPKFISDFANRQKSRPYLGLTQVNRQLRAEFKPLYKAKPTIHIQDIKEYLRVFPLHTPHGPDSIATLLDLLEKLANVDKRASTAGIDILPLLRLDLDNLPFKLADPHTKCDCHDTLLDIISCILTHLTPQNRVKLLSIAETAIVKGPQDLLMHPRRELYFIAIRASLSFWRAGDLPPN</sequence>